<evidence type="ECO:0000313" key="2">
    <source>
        <dbReference type="EMBL" id="PZN00194.1"/>
    </source>
</evidence>
<dbReference type="STRING" id="1111738.GCA_000427905_00901"/>
<keyword evidence="1" id="KW-0812">Transmembrane</keyword>
<proteinExistence type="predicted"/>
<reference evidence="2" key="1">
    <citation type="submission" date="2018-05" db="EMBL/GenBank/DDBJ databases">
        <authorList>
            <person name="Lanie J.A."/>
            <person name="Ng W.-L."/>
            <person name="Kazmierczak K.M."/>
            <person name="Andrzejewski T.M."/>
            <person name="Davidsen T.M."/>
            <person name="Wayne K.J."/>
            <person name="Tettelin H."/>
            <person name="Glass J.I."/>
            <person name="Rusch D."/>
            <person name="Podicherti R."/>
            <person name="Tsui H.-C.T."/>
            <person name="Winkler M.E."/>
        </authorList>
    </citation>
    <scope>NUCLEOTIDE SEQUENCE</scope>
    <source>
        <strain evidence="2">ZC4RG45</strain>
    </source>
</reference>
<dbReference type="EMBL" id="QGUI01000102">
    <property type="protein sequence ID" value="PZN00194.1"/>
    <property type="molecule type" value="Genomic_DNA"/>
</dbReference>
<sequence length="208" mass="22405">MRSTNAGRIVTTVVAAVAIIALGVCGWIAWGQYVPLKHARGTPPIGESGRSPVDPLAVAEIGGAKENYAQVDSLAAVAGQRMLTRDELLALYTNGGGRVRLAVSRYDVGKAIVLLVQMPSRQDARTALNELAKLQDDYGFERVTRRVPKSVHAGVIGGKNPAEPGGRAHYQHDDILVRVEFRGPRRASAEAKFFQVLEAQVRAVEPDD</sequence>
<accession>A0A2W4LRB5</accession>
<gene>
    <name evidence="2" type="ORF">DIU77_04150</name>
</gene>
<evidence type="ECO:0000256" key="1">
    <source>
        <dbReference type="SAM" id="Phobius"/>
    </source>
</evidence>
<name>A0A2W4LRB5_9PSEU</name>
<keyword evidence="1" id="KW-0472">Membrane</keyword>
<feature type="transmembrane region" description="Helical" evidence="1">
    <location>
        <begin position="6"/>
        <end position="30"/>
    </location>
</feature>
<organism evidence="2">
    <name type="scientific">Thermocrispum agreste</name>
    <dbReference type="NCBI Taxonomy" id="37925"/>
    <lineage>
        <taxon>Bacteria</taxon>
        <taxon>Bacillati</taxon>
        <taxon>Actinomycetota</taxon>
        <taxon>Actinomycetes</taxon>
        <taxon>Pseudonocardiales</taxon>
        <taxon>Pseudonocardiaceae</taxon>
        <taxon>Thermocrispum</taxon>
    </lineage>
</organism>
<protein>
    <submittedName>
        <fullName evidence="2">Uncharacterized protein</fullName>
    </submittedName>
</protein>
<dbReference type="AlphaFoldDB" id="A0A2W4LRB5"/>
<keyword evidence="1" id="KW-1133">Transmembrane helix</keyword>
<comment type="caution">
    <text evidence="2">The sequence shown here is derived from an EMBL/GenBank/DDBJ whole genome shotgun (WGS) entry which is preliminary data.</text>
</comment>